<dbReference type="PROSITE" id="PS51257">
    <property type="entry name" value="PROKAR_LIPOPROTEIN"/>
    <property type="match status" value="1"/>
</dbReference>
<dbReference type="SUPFAM" id="SSF53850">
    <property type="entry name" value="Periplasmic binding protein-like II"/>
    <property type="match status" value="1"/>
</dbReference>
<sequence length="331" mass="35402">MKRNTRWMAMIMACLFALTTVVGCSGKADAPQAQANYPEKPFEMIVPMGAGGGSDVFIRTLTKVIADNKLSPKPIVVVNKPGGSGSIGWSYVANDHKGDPYELSTVSSSFYTGPLSGQSPVSYKDFTHVIALCVDPNLLLVSADSKYQTLAELLADAKANPEKISAAGSSGLSVDAITFYSLQEKSGAKMKYVPFGGGGEVMTAIMGQHTTFGFLGPSEAAAQIEAGKLRALAVTTEKRVSGELKDIPTLKESGFDIVMAQTRGIVAPSGLSAENVKYLEDMFAKAAATPEWKKFVADNFMEETIMMSEEFTKESETMSTMFEKYLGVIGK</sequence>
<feature type="signal peptide" evidence="2">
    <location>
        <begin position="1"/>
        <end position="30"/>
    </location>
</feature>
<gene>
    <name evidence="3" type="ORF">SAMN02746098_03445</name>
</gene>
<dbReference type="Gene3D" id="3.40.190.150">
    <property type="entry name" value="Bordetella uptake gene, domain 1"/>
    <property type="match status" value="1"/>
</dbReference>
<feature type="chain" id="PRO_5038773818" evidence="2">
    <location>
        <begin position="31"/>
        <end position="331"/>
    </location>
</feature>
<evidence type="ECO:0000313" key="4">
    <source>
        <dbReference type="Proteomes" id="UP000183954"/>
    </source>
</evidence>
<keyword evidence="2" id="KW-0732">Signal</keyword>
<dbReference type="CDD" id="cd07012">
    <property type="entry name" value="PBP2_Bug_TTT"/>
    <property type="match status" value="1"/>
</dbReference>
<dbReference type="PIRSF" id="PIRSF017082">
    <property type="entry name" value="YflP"/>
    <property type="match status" value="1"/>
</dbReference>
<dbReference type="InterPro" id="IPR042100">
    <property type="entry name" value="Bug_dom1"/>
</dbReference>
<dbReference type="OrthoDB" id="8880247at2"/>
<dbReference type="PANTHER" id="PTHR42928:SF3">
    <property type="entry name" value="UPF0065 PROTEIN YFLP"/>
    <property type="match status" value="1"/>
</dbReference>
<dbReference type="Pfam" id="PF03401">
    <property type="entry name" value="TctC"/>
    <property type="match status" value="1"/>
</dbReference>
<dbReference type="InterPro" id="IPR005064">
    <property type="entry name" value="BUG"/>
</dbReference>
<dbReference type="EMBL" id="FQXJ01000013">
    <property type="protein sequence ID" value="SHI25593.1"/>
    <property type="molecule type" value="Genomic_DNA"/>
</dbReference>
<organism evidence="3 4">
    <name type="scientific">Desulfosporosinus lacus DSM 15449</name>
    <dbReference type="NCBI Taxonomy" id="1121420"/>
    <lineage>
        <taxon>Bacteria</taxon>
        <taxon>Bacillati</taxon>
        <taxon>Bacillota</taxon>
        <taxon>Clostridia</taxon>
        <taxon>Eubacteriales</taxon>
        <taxon>Desulfitobacteriaceae</taxon>
        <taxon>Desulfosporosinus</taxon>
    </lineage>
</organism>
<accession>A0A1M5ZNW9</accession>
<dbReference type="Proteomes" id="UP000183954">
    <property type="component" value="Unassembled WGS sequence"/>
</dbReference>
<evidence type="ECO:0000313" key="3">
    <source>
        <dbReference type="EMBL" id="SHI25593.1"/>
    </source>
</evidence>
<reference evidence="4" key="1">
    <citation type="submission" date="2016-11" db="EMBL/GenBank/DDBJ databases">
        <authorList>
            <person name="Varghese N."/>
            <person name="Submissions S."/>
        </authorList>
    </citation>
    <scope>NUCLEOTIDE SEQUENCE [LARGE SCALE GENOMIC DNA]</scope>
    <source>
        <strain evidence="4">DSM 15449</strain>
    </source>
</reference>
<proteinExistence type="inferred from homology"/>
<protein>
    <submittedName>
        <fullName evidence="3">Putative tricarboxylic transport membrane protein</fullName>
    </submittedName>
</protein>
<dbReference type="AlphaFoldDB" id="A0A1M5ZNW9"/>
<keyword evidence="4" id="KW-1185">Reference proteome</keyword>
<comment type="similarity">
    <text evidence="1">Belongs to the UPF0065 (bug) family.</text>
</comment>
<name>A0A1M5ZNW9_9FIRM</name>
<dbReference type="PANTHER" id="PTHR42928">
    <property type="entry name" value="TRICARBOXYLATE-BINDING PROTEIN"/>
    <property type="match status" value="1"/>
</dbReference>
<dbReference type="RefSeq" id="WP_073030945.1">
    <property type="nucleotide sequence ID" value="NZ_FQXJ01000013.1"/>
</dbReference>
<dbReference type="Gene3D" id="3.40.190.10">
    <property type="entry name" value="Periplasmic binding protein-like II"/>
    <property type="match status" value="1"/>
</dbReference>
<dbReference type="STRING" id="1121420.SAMN02746098_03445"/>
<evidence type="ECO:0000256" key="2">
    <source>
        <dbReference type="SAM" id="SignalP"/>
    </source>
</evidence>
<evidence type="ECO:0000256" key="1">
    <source>
        <dbReference type="ARBA" id="ARBA00006987"/>
    </source>
</evidence>